<dbReference type="Proteomes" id="UP001165090">
    <property type="component" value="Unassembled WGS sequence"/>
</dbReference>
<feature type="compositionally biased region" description="Low complexity" evidence="12">
    <location>
        <begin position="207"/>
        <end position="218"/>
    </location>
</feature>
<dbReference type="InterPro" id="IPR029071">
    <property type="entry name" value="Ubiquitin-like_domsf"/>
</dbReference>
<evidence type="ECO:0000313" key="15">
    <source>
        <dbReference type="EMBL" id="GLI65124.1"/>
    </source>
</evidence>
<dbReference type="PANTHER" id="PTHR14159">
    <property type="entry name" value="ATAXIN-3-RELATED"/>
    <property type="match status" value="1"/>
</dbReference>
<feature type="active site" evidence="11">
    <location>
        <position position="12"/>
    </location>
</feature>
<evidence type="ECO:0000256" key="6">
    <source>
        <dbReference type="ARBA" id="ARBA00022801"/>
    </source>
</evidence>
<evidence type="ECO:0000256" key="10">
    <source>
        <dbReference type="ARBA" id="ARBA00023242"/>
    </source>
</evidence>
<comment type="caution">
    <text evidence="15">The sequence shown here is derived from an EMBL/GenBank/DDBJ whole genome shotgun (WGS) entry which is preliminary data.</text>
</comment>
<feature type="compositionally biased region" description="Gly residues" evidence="12">
    <location>
        <begin position="282"/>
        <end position="297"/>
    </location>
</feature>
<keyword evidence="6 11" id="KW-0378">Hydrolase</keyword>
<comment type="subcellular location">
    <subcellularLocation>
        <location evidence="2">Nucleus</location>
    </subcellularLocation>
</comment>
<protein>
    <recommendedName>
        <fullName evidence="3">ubiquitinyl hydrolase 1</fullName>
        <ecNumber evidence="3">3.4.19.12</ecNumber>
    </recommendedName>
</protein>
<dbReference type="EMBL" id="BSDZ01000022">
    <property type="protein sequence ID" value="GLI65124.1"/>
    <property type="molecule type" value="Genomic_DNA"/>
</dbReference>
<feature type="active site" evidence="11">
    <location>
        <position position="124"/>
    </location>
</feature>
<dbReference type="Gene3D" id="1.10.287.10">
    <property type="entry name" value="S15/NS1, RNA-binding"/>
    <property type="match status" value="1"/>
</dbReference>
<evidence type="ECO:0000259" key="13">
    <source>
        <dbReference type="PROSITE" id="PS50033"/>
    </source>
</evidence>
<dbReference type="Pfam" id="PF00789">
    <property type="entry name" value="UBX"/>
    <property type="match status" value="1"/>
</dbReference>
<evidence type="ECO:0000256" key="9">
    <source>
        <dbReference type="ARBA" id="ARBA00023163"/>
    </source>
</evidence>
<keyword evidence="7" id="KW-0788">Thiol protease</keyword>
<feature type="region of interest" description="Disordered" evidence="12">
    <location>
        <begin position="170"/>
        <end position="190"/>
    </location>
</feature>
<evidence type="ECO:0000256" key="2">
    <source>
        <dbReference type="ARBA" id="ARBA00004123"/>
    </source>
</evidence>
<proteinExistence type="predicted"/>
<keyword evidence="9" id="KW-0804">Transcription</keyword>
<dbReference type="InterPro" id="IPR006155">
    <property type="entry name" value="Josephin"/>
</dbReference>
<dbReference type="SUPFAM" id="SSF54236">
    <property type="entry name" value="Ubiquitin-like"/>
    <property type="match status" value="1"/>
</dbReference>
<evidence type="ECO:0000256" key="4">
    <source>
        <dbReference type="ARBA" id="ARBA00022670"/>
    </source>
</evidence>
<feature type="region of interest" description="Disordered" evidence="12">
    <location>
        <begin position="207"/>
        <end position="239"/>
    </location>
</feature>
<sequence length="446" mass="46996">MLYHEKQVAALCGVHCLNTLLQGPYFSEIELAQIAQGLDELERALVGEGALGEGSGNVAMDGMFSIQVLSRALESWGLQVVSLESEEARLFKVAPTTADAFICNLHEHWFTLRRVAPGEWWNFNSLFPAPQPLSTFYLQAFLDSLRGEGWTIFVVSGPLPVAQPRSLPNATGRYWSPNEARAATDEAERARKRGRLANALEEALERAAQQGGNLQLRTRGGGRGGGGGPGGAATSAEVEDEDADLAAAIAASLKSHQPSQQMHQQHQPAEGGIGGAQDWPGPSGGGGGGGGGAGGSQGPYEGMYGDEYEDDPELAMAIAASLAEVGQGGGEQPPPGSGQQLAPTPQQEAEADADPQDLEPEPEAEGEGVIEVAFRLPTGTRCSRRFTLTTPSSALFTYVGPLLSLPTARIALSTAFPKKELECSRTATLGDLGLTNRIMLVAEPKR</sequence>
<dbReference type="CDD" id="cd01767">
    <property type="entry name" value="UBX"/>
    <property type="match status" value="1"/>
</dbReference>
<evidence type="ECO:0000256" key="5">
    <source>
        <dbReference type="ARBA" id="ARBA00022786"/>
    </source>
</evidence>
<feature type="compositionally biased region" description="Acidic residues" evidence="12">
    <location>
        <begin position="349"/>
        <end position="366"/>
    </location>
</feature>
<organism evidence="15 16">
    <name type="scientific">Volvox africanus</name>
    <dbReference type="NCBI Taxonomy" id="51714"/>
    <lineage>
        <taxon>Eukaryota</taxon>
        <taxon>Viridiplantae</taxon>
        <taxon>Chlorophyta</taxon>
        <taxon>core chlorophytes</taxon>
        <taxon>Chlorophyceae</taxon>
        <taxon>CS clade</taxon>
        <taxon>Chlamydomonadales</taxon>
        <taxon>Volvocaceae</taxon>
        <taxon>Volvox</taxon>
    </lineage>
</organism>
<name>A0ABQ5S631_9CHLO</name>
<comment type="catalytic activity">
    <reaction evidence="1">
        <text>Thiol-dependent hydrolysis of ester, thioester, amide, peptide and isopeptide bonds formed by the C-terminal Gly of ubiquitin (a 76-residue protein attached to proteins as an intracellular targeting signal).</text>
        <dbReference type="EC" id="3.4.19.12"/>
    </reaction>
</comment>
<dbReference type="PRINTS" id="PR01233">
    <property type="entry name" value="JOSEPHIN"/>
</dbReference>
<dbReference type="PROSITE" id="PS50957">
    <property type="entry name" value="JOSEPHIN"/>
    <property type="match status" value="1"/>
</dbReference>
<feature type="domain" description="UBX" evidence="13">
    <location>
        <begin position="365"/>
        <end position="442"/>
    </location>
</feature>
<feature type="region of interest" description="Disordered" evidence="12">
    <location>
        <begin position="253"/>
        <end position="307"/>
    </location>
</feature>
<feature type="compositionally biased region" description="Gly residues" evidence="12">
    <location>
        <begin position="219"/>
        <end position="231"/>
    </location>
</feature>
<keyword evidence="5" id="KW-0833">Ubl conjugation pathway</keyword>
<keyword evidence="8" id="KW-0805">Transcription regulation</keyword>
<feature type="region of interest" description="Disordered" evidence="12">
    <location>
        <begin position="326"/>
        <end position="366"/>
    </location>
</feature>
<evidence type="ECO:0000256" key="3">
    <source>
        <dbReference type="ARBA" id="ARBA00012759"/>
    </source>
</evidence>
<dbReference type="PROSITE" id="PS50330">
    <property type="entry name" value="UIM"/>
    <property type="match status" value="2"/>
</dbReference>
<dbReference type="SMART" id="SM00726">
    <property type="entry name" value="UIM"/>
    <property type="match status" value="2"/>
</dbReference>
<keyword evidence="16" id="KW-1185">Reference proteome</keyword>
<dbReference type="InterPro" id="IPR001012">
    <property type="entry name" value="UBX_dom"/>
</dbReference>
<keyword evidence="4" id="KW-0645">Protease</keyword>
<evidence type="ECO:0000259" key="14">
    <source>
        <dbReference type="PROSITE" id="PS50957"/>
    </source>
</evidence>
<gene>
    <name evidence="15" type="ORF">VaNZ11_008577</name>
</gene>
<evidence type="ECO:0000256" key="8">
    <source>
        <dbReference type="ARBA" id="ARBA00023015"/>
    </source>
</evidence>
<evidence type="ECO:0000256" key="12">
    <source>
        <dbReference type="SAM" id="MobiDB-lite"/>
    </source>
</evidence>
<reference evidence="15 16" key="1">
    <citation type="journal article" date="2023" name="IScience">
        <title>Expanded male sex-determining region conserved during the evolution of homothallism in the green alga Volvox.</title>
        <authorList>
            <person name="Yamamoto K."/>
            <person name="Matsuzaki R."/>
            <person name="Mahakham W."/>
            <person name="Heman W."/>
            <person name="Sekimoto H."/>
            <person name="Kawachi M."/>
            <person name="Minakuchi Y."/>
            <person name="Toyoda A."/>
            <person name="Nozaki H."/>
        </authorList>
    </citation>
    <scope>NUCLEOTIDE SEQUENCE [LARGE SCALE GENOMIC DNA]</scope>
    <source>
        <strain evidence="15 16">NIES-4468</strain>
    </source>
</reference>
<dbReference type="Gene3D" id="3.90.70.40">
    <property type="match status" value="1"/>
</dbReference>
<dbReference type="PROSITE" id="PS50033">
    <property type="entry name" value="UBX"/>
    <property type="match status" value="1"/>
</dbReference>
<dbReference type="Gene3D" id="3.10.20.90">
    <property type="entry name" value="Phosphatidylinositol 3-kinase Catalytic Subunit, Chain A, domain 1"/>
    <property type="match status" value="1"/>
</dbReference>
<feature type="compositionally biased region" description="Low complexity" evidence="12">
    <location>
        <begin position="253"/>
        <end position="268"/>
    </location>
</feature>
<evidence type="ECO:0000256" key="11">
    <source>
        <dbReference type="PROSITE-ProRule" id="PRU00331"/>
    </source>
</evidence>
<dbReference type="PANTHER" id="PTHR14159:SF0">
    <property type="entry name" value="ATAXIN-3-RELATED"/>
    <property type="match status" value="1"/>
</dbReference>
<keyword evidence="10" id="KW-0539">Nucleus</keyword>
<dbReference type="Pfam" id="PF02099">
    <property type="entry name" value="Josephin"/>
    <property type="match status" value="1"/>
</dbReference>
<evidence type="ECO:0000256" key="7">
    <source>
        <dbReference type="ARBA" id="ARBA00022807"/>
    </source>
</evidence>
<dbReference type="EC" id="3.4.19.12" evidence="3"/>
<feature type="domain" description="Josephin" evidence="14">
    <location>
        <begin position="1"/>
        <end position="170"/>
    </location>
</feature>
<dbReference type="InterPro" id="IPR033865">
    <property type="entry name" value="Ataxin-3"/>
</dbReference>
<feature type="active site" evidence="11">
    <location>
        <position position="108"/>
    </location>
</feature>
<evidence type="ECO:0000313" key="16">
    <source>
        <dbReference type="Proteomes" id="UP001165090"/>
    </source>
</evidence>
<dbReference type="Gene3D" id="6.10.140.100">
    <property type="match status" value="1"/>
</dbReference>
<evidence type="ECO:0000256" key="1">
    <source>
        <dbReference type="ARBA" id="ARBA00000707"/>
    </source>
</evidence>
<dbReference type="SMART" id="SM01246">
    <property type="entry name" value="Josephin"/>
    <property type="match status" value="1"/>
</dbReference>
<accession>A0ABQ5S631</accession>
<dbReference type="InterPro" id="IPR003903">
    <property type="entry name" value="UIM_dom"/>
</dbReference>